<evidence type="ECO:0000313" key="1">
    <source>
        <dbReference type="EMBL" id="MET3645134.1"/>
    </source>
</evidence>
<evidence type="ECO:0000313" key="2">
    <source>
        <dbReference type="Proteomes" id="UP001549055"/>
    </source>
</evidence>
<dbReference type="EMBL" id="JBEPMK010000007">
    <property type="protein sequence ID" value="MET3645134.1"/>
    <property type="molecule type" value="Genomic_DNA"/>
</dbReference>
<protein>
    <submittedName>
        <fullName evidence="1">Uncharacterized protein</fullName>
    </submittedName>
</protein>
<organism evidence="1 2">
    <name type="scientific">Streptococcus gallinaceus</name>
    <dbReference type="NCBI Taxonomy" id="165758"/>
    <lineage>
        <taxon>Bacteria</taxon>
        <taxon>Bacillati</taxon>
        <taxon>Bacillota</taxon>
        <taxon>Bacilli</taxon>
        <taxon>Lactobacillales</taxon>
        <taxon>Streptococcaceae</taxon>
        <taxon>Streptococcus</taxon>
    </lineage>
</organism>
<dbReference type="Proteomes" id="UP001549055">
    <property type="component" value="Unassembled WGS sequence"/>
</dbReference>
<proteinExistence type="predicted"/>
<dbReference type="RefSeq" id="WP_354281639.1">
    <property type="nucleotide sequence ID" value="NZ_JBEPMK010000007.1"/>
</dbReference>
<keyword evidence="2" id="KW-1185">Reference proteome</keyword>
<reference evidence="1 2" key="1">
    <citation type="submission" date="2024-06" db="EMBL/GenBank/DDBJ databases">
        <title>Genomic Encyclopedia of Type Strains, Phase IV (KMG-IV): sequencing the most valuable type-strain genomes for metagenomic binning, comparative biology and taxonomic classification.</title>
        <authorList>
            <person name="Goeker M."/>
        </authorList>
    </citation>
    <scope>NUCLEOTIDE SEQUENCE [LARGE SCALE GENOMIC DNA]</scope>
    <source>
        <strain evidence="1 2">DSM 15349</strain>
    </source>
</reference>
<accession>A0ABV2JQ86</accession>
<gene>
    <name evidence="1" type="ORF">ABID27_001783</name>
</gene>
<sequence>MAELEALVDISETKEDFYMYFEKKYTKPLPDFNDYMNQKKKELSEFDKKLWIALHFNPKESKKGDS</sequence>
<comment type="caution">
    <text evidence="1">The sequence shown here is derived from an EMBL/GenBank/DDBJ whole genome shotgun (WGS) entry which is preliminary data.</text>
</comment>
<name>A0ABV2JQ86_9STRE</name>